<reference evidence="6 7" key="1">
    <citation type="submission" date="2016-10" db="EMBL/GenBank/DDBJ databases">
        <title>Complete Genome Sequence of the Nonylphenol-Degrading Bacterium Sphingobium cloacae JCM 10874T.</title>
        <authorList>
            <person name="Ootsuka M."/>
            <person name="Nishizawa T."/>
            <person name="Ohta H."/>
        </authorList>
    </citation>
    <scope>NUCLEOTIDE SEQUENCE [LARGE SCALE GENOMIC DNA]</scope>
    <source>
        <strain evidence="6 7">JCM 10874</strain>
    </source>
</reference>
<dbReference type="InterPro" id="IPR000485">
    <property type="entry name" value="AsnC-type_HTH_dom"/>
</dbReference>
<accession>A0A1E1F4Z6</accession>
<dbReference type="OrthoDB" id="9813313at2"/>
<dbReference type="RefSeq" id="WP_083949010.1">
    <property type="nucleotide sequence ID" value="NZ_AP017655.1"/>
</dbReference>
<name>A0A1E1F4Z6_9SPHN</name>
<protein>
    <submittedName>
        <fullName evidence="6">Transcriptional regulator</fullName>
    </submittedName>
</protein>
<dbReference type="InterPro" id="IPR019888">
    <property type="entry name" value="Tscrpt_reg_AsnC-like"/>
</dbReference>
<proteinExistence type="predicted"/>
<dbReference type="PANTHER" id="PTHR30154:SF46">
    <property type="entry name" value="TRANSCRIPTIONAL REGULATORY PROTEIN"/>
    <property type="match status" value="1"/>
</dbReference>
<dbReference type="Gene3D" id="1.10.10.10">
    <property type="entry name" value="Winged helix-like DNA-binding domain superfamily/Winged helix DNA-binding domain"/>
    <property type="match status" value="1"/>
</dbReference>
<evidence type="ECO:0000256" key="4">
    <source>
        <dbReference type="SAM" id="MobiDB-lite"/>
    </source>
</evidence>
<evidence type="ECO:0000256" key="2">
    <source>
        <dbReference type="ARBA" id="ARBA00023125"/>
    </source>
</evidence>
<dbReference type="Pfam" id="PF13404">
    <property type="entry name" value="HTH_AsnC-type"/>
    <property type="match status" value="1"/>
</dbReference>
<keyword evidence="3" id="KW-0804">Transcription</keyword>
<sequence>MALKIKKGAQSNMDMPSGRMNWADPARSRPLQYELDETDFRLMRALVTEGRASDVSLGETVHLSSTAVARRRKILEETGYITHYSANLNVRALGYGTLVVVSIELVSQAENVLRDFEHAVLQSPSMRFCAFITGDTDFLMIMNVQSLDDYDMIYRKELSVLPHVSRIRSSFVLREVANRQIAPAILQGRR</sequence>
<keyword evidence="2" id="KW-0238">DNA-binding</keyword>
<dbReference type="SMART" id="SM00344">
    <property type="entry name" value="HTH_ASNC"/>
    <property type="match status" value="1"/>
</dbReference>
<dbReference type="GO" id="GO:0005829">
    <property type="term" value="C:cytosol"/>
    <property type="evidence" value="ECO:0007669"/>
    <property type="project" value="TreeGrafter"/>
</dbReference>
<dbReference type="InterPro" id="IPR036390">
    <property type="entry name" value="WH_DNA-bd_sf"/>
</dbReference>
<dbReference type="Proteomes" id="UP000218272">
    <property type="component" value="Chromosome SCLO_1"/>
</dbReference>
<organism evidence="6 7">
    <name type="scientific">Sphingobium cloacae</name>
    <dbReference type="NCBI Taxonomy" id="120107"/>
    <lineage>
        <taxon>Bacteria</taxon>
        <taxon>Pseudomonadati</taxon>
        <taxon>Pseudomonadota</taxon>
        <taxon>Alphaproteobacteria</taxon>
        <taxon>Sphingomonadales</taxon>
        <taxon>Sphingomonadaceae</taxon>
        <taxon>Sphingobium</taxon>
    </lineage>
</organism>
<dbReference type="Gene3D" id="3.30.70.920">
    <property type="match status" value="1"/>
</dbReference>
<evidence type="ECO:0000259" key="5">
    <source>
        <dbReference type="PROSITE" id="PS50956"/>
    </source>
</evidence>
<gene>
    <name evidence="6" type="ORF">SCLO_1025550</name>
</gene>
<dbReference type="EMBL" id="AP017655">
    <property type="protein sequence ID" value="BAV65595.1"/>
    <property type="molecule type" value="Genomic_DNA"/>
</dbReference>
<dbReference type="InterPro" id="IPR036388">
    <property type="entry name" value="WH-like_DNA-bd_sf"/>
</dbReference>
<feature type="domain" description="HTH asnC-type" evidence="5">
    <location>
        <begin position="35"/>
        <end position="96"/>
    </location>
</feature>
<dbReference type="AlphaFoldDB" id="A0A1E1F4Z6"/>
<evidence type="ECO:0000256" key="3">
    <source>
        <dbReference type="ARBA" id="ARBA00023163"/>
    </source>
</evidence>
<dbReference type="InterPro" id="IPR019887">
    <property type="entry name" value="Tscrpt_reg_AsnC/Lrp_C"/>
</dbReference>
<dbReference type="PRINTS" id="PR00033">
    <property type="entry name" value="HTHASNC"/>
</dbReference>
<dbReference type="Pfam" id="PF01037">
    <property type="entry name" value="AsnC_trans_reg"/>
    <property type="match status" value="1"/>
</dbReference>
<evidence type="ECO:0000256" key="1">
    <source>
        <dbReference type="ARBA" id="ARBA00023015"/>
    </source>
</evidence>
<dbReference type="GO" id="GO:0043200">
    <property type="term" value="P:response to amino acid"/>
    <property type="evidence" value="ECO:0007669"/>
    <property type="project" value="TreeGrafter"/>
</dbReference>
<feature type="region of interest" description="Disordered" evidence="4">
    <location>
        <begin position="1"/>
        <end position="21"/>
    </location>
</feature>
<dbReference type="PANTHER" id="PTHR30154">
    <property type="entry name" value="LEUCINE-RESPONSIVE REGULATORY PROTEIN"/>
    <property type="match status" value="1"/>
</dbReference>
<dbReference type="GO" id="GO:0043565">
    <property type="term" value="F:sequence-specific DNA binding"/>
    <property type="evidence" value="ECO:0007669"/>
    <property type="project" value="InterPro"/>
</dbReference>
<evidence type="ECO:0000313" key="6">
    <source>
        <dbReference type="EMBL" id="BAV65595.1"/>
    </source>
</evidence>
<keyword evidence="7" id="KW-1185">Reference proteome</keyword>
<dbReference type="PROSITE" id="PS50956">
    <property type="entry name" value="HTH_ASNC_2"/>
    <property type="match status" value="1"/>
</dbReference>
<keyword evidence="1" id="KW-0805">Transcription regulation</keyword>
<evidence type="ECO:0000313" key="7">
    <source>
        <dbReference type="Proteomes" id="UP000218272"/>
    </source>
</evidence>
<dbReference type="KEGG" id="sclo:SCLO_1025550"/>
<dbReference type="SUPFAM" id="SSF54909">
    <property type="entry name" value="Dimeric alpha+beta barrel"/>
    <property type="match status" value="1"/>
</dbReference>
<dbReference type="SUPFAM" id="SSF46785">
    <property type="entry name" value="Winged helix' DNA-binding domain"/>
    <property type="match status" value="1"/>
</dbReference>
<dbReference type="InterPro" id="IPR011008">
    <property type="entry name" value="Dimeric_a/b-barrel"/>
</dbReference>